<dbReference type="Gene3D" id="1.50.10.10">
    <property type="match status" value="1"/>
</dbReference>
<evidence type="ECO:0000259" key="1">
    <source>
        <dbReference type="Pfam" id="PF14742"/>
    </source>
</evidence>
<organism evidence="3 4">
    <name type="scientific">Shackletoniella antarctica</name>
    <dbReference type="NCBI Taxonomy" id="268115"/>
    <lineage>
        <taxon>Bacteria</taxon>
        <taxon>Bacillati</taxon>
        <taxon>Cyanobacteriota</taxon>
        <taxon>Cyanophyceae</taxon>
        <taxon>Oculatellales</taxon>
        <taxon>Oculatellaceae</taxon>
        <taxon>Shackletoniella</taxon>
    </lineage>
</organism>
<feature type="domain" description="Putative glycogen debranching enzyme N-terminal" evidence="1">
    <location>
        <begin position="54"/>
        <end position="273"/>
    </location>
</feature>
<reference evidence="4" key="1">
    <citation type="submission" date="2018-04" db="EMBL/GenBank/DDBJ databases">
        <authorList>
            <person name="Cornet L."/>
        </authorList>
    </citation>
    <scope>NUCLEOTIDE SEQUENCE [LARGE SCALE GENOMIC DNA]</scope>
</reference>
<sequence>MTESTNLGALGFDSAASSLNIVEVDGRTFAPAQQVPIPEWPCTTTRRQQPTLTIKDNDLFLITDTLGNIACGDDQALFSLGLFCRDTRFLSRLELQFEGLTPILLSSTSQRGFALSALCGNPYIAGEHGRGEIRAETIGIQRDLVLQGGLFEELALTNYSTEPVEFELSLSFDADFADLFEIRGRVRRHAGTLLRSIRLTDETTAEPIPVFPVFNDGMMTGAEAELTLAYQGVDQLLMEARIRFYQRPPDRLKGYTAIWRVALQPQATEVLGYRLQPFLDSHPASTVGLPATLSQALAAETMEERQWREGVTAIRTDNRALNQIIERAEQDTYLLGQTFGEGKVLSAGIPWFATLFGRDSLIAAMQTLMFNPALARQTLVVLAEYQGQKDDDWREEEPGKILHELRFGEMSRSGEVPHTPYYGTVDATPLWLMLYADYYAWKGDRTLLEDLWPHALAAMDWIDRSLEKTGYVTYLCKSPGGLGNQGWKDSGDCMVDGAGKLATGAIALSEVQGYVYAAKMRLAPLAQLMERPDLGDRWRAEAQALKVRFEKDFWLPQNGYIALALDGQGNPVDSITSNPGHCLGLGILSPEKARSVAERLQAPDMFSGWGIRTLSSSSPAYNPMGYHVGSVWPHDNGMIAAGLRSLGYIDQALEIAQGIFAMTSLQPYQCPPELFCGFERTPTNRPVRYPVACSPQAWATGTVFQLLQIMVNLVPDVANNCLRIVQPTLPDSISYMSIKNFKVGQTLLDLEFERSHKATACRVVKKRGNLRVVIEA</sequence>
<dbReference type="InterPro" id="IPR032856">
    <property type="entry name" value="GDE_N_bis"/>
</dbReference>
<feature type="domain" description="Mannosylglycerate hydrolase MGH1-like glycoside hydrolase" evidence="2">
    <location>
        <begin position="359"/>
        <end position="662"/>
    </location>
</feature>
<dbReference type="InterPro" id="IPR008928">
    <property type="entry name" value="6-hairpin_glycosidase_sf"/>
</dbReference>
<dbReference type="EMBL" id="QBMN01000087">
    <property type="protein sequence ID" value="PZO39514.1"/>
    <property type="molecule type" value="Genomic_DNA"/>
</dbReference>
<evidence type="ECO:0000313" key="4">
    <source>
        <dbReference type="Proteomes" id="UP000249081"/>
    </source>
</evidence>
<proteinExistence type="predicted"/>
<comment type="caution">
    <text evidence="3">The sequence shown here is derived from an EMBL/GenBank/DDBJ whole genome shotgun (WGS) entry which is preliminary data.</text>
</comment>
<reference evidence="3 4" key="2">
    <citation type="submission" date="2018-06" db="EMBL/GenBank/DDBJ databases">
        <title>Metagenomic assembly of (sub)arctic Cyanobacteria and their associated microbiome from non-axenic cultures.</title>
        <authorList>
            <person name="Baurain D."/>
        </authorList>
    </citation>
    <scope>NUCLEOTIDE SEQUENCE [LARGE SCALE GENOMIC DNA]</scope>
    <source>
        <strain evidence="3">ULC041bin1</strain>
    </source>
</reference>
<dbReference type="GO" id="GO:0005975">
    <property type="term" value="P:carbohydrate metabolic process"/>
    <property type="evidence" value="ECO:0007669"/>
    <property type="project" value="InterPro"/>
</dbReference>
<protein>
    <submittedName>
        <fullName evidence="3">Amylo-alpha-1,6-glucosidase</fullName>
    </submittedName>
</protein>
<evidence type="ECO:0000259" key="2">
    <source>
        <dbReference type="Pfam" id="PF22422"/>
    </source>
</evidence>
<dbReference type="Pfam" id="PF22422">
    <property type="entry name" value="MGH1-like_GH"/>
    <property type="match status" value="1"/>
</dbReference>
<gene>
    <name evidence="3" type="ORF">DCF17_13195</name>
</gene>
<dbReference type="Pfam" id="PF14742">
    <property type="entry name" value="GDE_N_bis"/>
    <property type="match status" value="1"/>
</dbReference>
<evidence type="ECO:0000313" key="3">
    <source>
        <dbReference type="EMBL" id="PZO39514.1"/>
    </source>
</evidence>
<dbReference type="InterPro" id="IPR012341">
    <property type="entry name" value="6hp_glycosidase-like_sf"/>
</dbReference>
<dbReference type="SUPFAM" id="SSF48208">
    <property type="entry name" value="Six-hairpin glycosidases"/>
    <property type="match status" value="1"/>
</dbReference>
<name>A0A2W4W2X2_9CYAN</name>
<accession>A0A2W4W2X2</accession>
<dbReference type="InterPro" id="IPR054491">
    <property type="entry name" value="MGH1-like_GH"/>
</dbReference>
<dbReference type="Proteomes" id="UP000249081">
    <property type="component" value="Unassembled WGS sequence"/>
</dbReference>
<dbReference type="AlphaFoldDB" id="A0A2W4W2X2"/>